<dbReference type="PANTHER" id="PTHR40278">
    <property type="entry name" value="DNA UTILIZATION PROTEIN HOFN"/>
    <property type="match status" value="1"/>
</dbReference>
<evidence type="ECO:0000313" key="3">
    <source>
        <dbReference type="Proteomes" id="UP000219669"/>
    </source>
</evidence>
<dbReference type="GO" id="GO:0043683">
    <property type="term" value="P:type IV pilus assembly"/>
    <property type="evidence" value="ECO:0007669"/>
    <property type="project" value="TreeGrafter"/>
</dbReference>
<dbReference type="InterPro" id="IPR007813">
    <property type="entry name" value="PilN"/>
</dbReference>
<dbReference type="EMBL" id="OCNF01000024">
    <property type="protein sequence ID" value="SOD70317.1"/>
    <property type="molecule type" value="Genomic_DNA"/>
</dbReference>
<evidence type="ECO:0000256" key="1">
    <source>
        <dbReference type="SAM" id="Phobius"/>
    </source>
</evidence>
<sequence>MNLIKVNLLPYREMKEAALKKHFQMIMAVGAIIGVVAAGLIYLTLSQMLEAQNQRNATLEEGLAALDKDLVAIKALEQRKHDFLLRKSKVEELDNKRFEGARIIDSLNQLVPDGVYLLSLQGTYSGGSLSNDYTITGRALTESKVAMFMEALPSTGVFNNPILGNIRQNEEAKAQEFTLNTKLIEQKLPAQKPAPANAASGVAQPQ</sequence>
<dbReference type="InterPro" id="IPR052534">
    <property type="entry name" value="Extracell_DNA_Util/SecSys_Comp"/>
</dbReference>
<dbReference type="Proteomes" id="UP000219669">
    <property type="component" value="Unassembled WGS sequence"/>
</dbReference>
<dbReference type="Pfam" id="PF05137">
    <property type="entry name" value="PilN"/>
    <property type="match status" value="1"/>
</dbReference>
<protein>
    <submittedName>
        <fullName evidence="2">Type IV pilus assembly protein PilN</fullName>
    </submittedName>
</protein>
<feature type="transmembrane region" description="Helical" evidence="1">
    <location>
        <begin position="23"/>
        <end position="45"/>
    </location>
</feature>
<dbReference type="AlphaFoldDB" id="A0A286EHC4"/>
<dbReference type="RefSeq" id="WP_097115020.1">
    <property type="nucleotide sequence ID" value="NZ_CP083931.1"/>
</dbReference>
<keyword evidence="1" id="KW-0472">Membrane</keyword>
<dbReference type="OrthoDB" id="5296173at2"/>
<gene>
    <name evidence="2" type="ORF">SAMN02746062_02055</name>
</gene>
<dbReference type="PANTHER" id="PTHR40278:SF2">
    <property type="entry name" value="TYPE IV PILUS INNER MEMBRANE COMPONENT PILN"/>
    <property type="match status" value="1"/>
</dbReference>
<accession>A0A286EHC4</accession>
<keyword evidence="1" id="KW-0812">Transmembrane</keyword>
<reference evidence="2 3" key="1">
    <citation type="submission" date="2017-09" db="EMBL/GenBank/DDBJ databases">
        <authorList>
            <person name="Ehlers B."/>
            <person name="Leendertz F.H."/>
        </authorList>
    </citation>
    <scope>NUCLEOTIDE SEQUENCE [LARGE SCALE GENOMIC DNA]</scope>
    <source>
        <strain evidence="2 3">DSM 16848</strain>
    </source>
</reference>
<dbReference type="GO" id="GO:0043107">
    <property type="term" value="P:type IV pilus-dependent motility"/>
    <property type="evidence" value="ECO:0007669"/>
    <property type="project" value="TreeGrafter"/>
</dbReference>
<keyword evidence="1" id="KW-1133">Transmembrane helix</keyword>
<organism evidence="2 3">
    <name type="scientific">Alysiella filiformis DSM 16848</name>
    <dbReference type="NCBI Taxonomy" id="1120981"/>
    <lineage>
        <taxon>Bacteria</taxon>
        <taxon>Pseudomonadati</taxon>
        <taxon>Pseudomonadota</taxon>
        <taxon>Betaproteobacteria</taxon>
        <taxon>Neisseriales</taxon>
        <taxon>Neisseriaceae</taxon>
        <taxon>Alysiella</taxon>
    </lineage>
</organism>
<keyword evidence="3" id="KW-1185">Reference proteome</keyword>
<evidence type="ECO:0000313" key="2">
    <source>
        <dbReference type="EMBL" id="SOD70317.1"/>
    </source>
</evidence>
<proteinExistence type="predicted"/>
<name>A0A286EHC4_9NEIS</name>